<accession>A0A9N9IMV9</accession>
<organism evidence="3 4">
    <name type="scientific">Funneliformis caledonium</name>
    <dbReference type="NCBI Taxonomy" id="1117310"/>
    <lineage>
        <taxon>Eukaryota</taxon>
        <taxon>Fungi</taxon>
        <taxon>Fungi incertae sedis</taxon>
        <taxon>Mucoromycota</taxon>
        <taxon>Glomeromycotina</taxon>
        <taxon>Glomeromycetes</taxon>
        <taxon>Glomerales</taxon>
        <taxon>Glomeraceae</taxon>
        <taxon>Funneliformis</taxon>
    </lineage>
</organism>
<dbReference type="EMBL" id="CAJVPQ010015350">
    <property type="protein sequence ID" value="CAG8742311.1"/>
    <property type="molecule type" value="Genomic_DNA"/>
</dbReference>
<evidence type="ECO:0000313" key="3">
    <source>
        <dbReference type="EMBL" id="CAG8742311.1"/>
    </source>
</evidence>
<comment type="caution">
    <text evidence="3">The sequence shown here is derived from an EMBL/GenBank/DDBJ whole genome shotgun (WGS) entry which is preliminary data.</text>
</comment>
<sequence length="52" mass="6114">ENFQIFGNLDDKVTDVDDLETILNQIMADEFNTLLEDNLLYISSYYFETSKD</sequence>
<dbReference type="InterPro" id="IPR019398">
    <property type="entry name" value="Pre-rRNA_process_TSR2"/>
</dbReference>
<gene>
    <name evidence="3" type="ORF">FCALED_LOCUS15710</name>
</gene>
<evidence type="ECO:0000313" key="4">
    <source>
        <dbReference type="Proteomes" id="UP000789570"/>
    </source>
</evidence>
<dbReference type="Pfam" id="PF10273">
    <property type="entry name" value="WGG"/>
    <property type="match status" value="1"/>
</dbReference>
<keyword evidence="4" id="KW-1185">Reference proteome</keyword>
<feature type="non-terminal residue" evidence="3">
    <location>
        <position position="1"/>
    </location>
</feature>
<evidence type="ECO:0000256" key="2">
    <source>
        <dbReference type="ARBA" id="ARBA00022552"/>
    </source>
</evidence>
<name>A0A9N9IMV9_9GLOM</name>
<comment type="similarity">
    <text evidence="1">Belongs to the TSR2 family.</text>
</comment>
<dbReference type="Proteomes" id="UP000789570">
    <property type="component" value="Unassembled WGS sequence"/>
</dbReference>
<keyword evidence="2" id="KW-0698">rRNA processing</keyword>
<dbReference type="AlphaFoldDB" id="A0A9N9IMV9"/>
<evidence type="ECO:0000256" key="1">
    <source>
        <dbReference type="ARBA" id="ARBA00006524"/>
    </source>
</evidence>
<protein>
    <submittedName>
        <fullName evidence="3">1160_t:CDS:1</fullName>
    </submittedName>
</protein>
<dbReference type="GO" id="GO:0006364">
    <property type="term" value="P:rRNA processing"/>
    <property type="evidence" value="ECO:0007669"/>
    <property type="project" value="UniProtKB-KW"/>
</dbReference>
<reference evidence="3" key="1">
    <citation type="submission" date="2021-06" db="EMBL/GenBank/DDBJ databases">
        <authorList>
            <person name="Kallberg Y."/>
            <person name="Tangrot J."/>
            <person name="Rosling A."/>
        </authorList>
    </citation>
    <scope>NUCLEOTIDE SEQUENCE</scope>
    <source>
        <strain evidence="3">UK204</strain>
    </source>
</reference>
<proteinExistence type="inferred from homology"/>